<evidence type="ECO:0008006" key="3">
    <source>
        <dbReference type="Google" id="ProtNLM"/>
    </source>
</evidence>
<accession>A0A1Y0I213</accession>
<dbReference type="EMBL" id="CP021425">
    <property type="protein sequence ID" value="ARU54502.1"/>
    <property type="molecule type" value="Genomic_DNA"/>
</dbReference>
<proteinExistence type="predicted"/>
<dbReference type="Proteomes" id="UP000196027">
    <property type="component" value="Chromosome"/>
</dbReference>
<evidence type="ECO:0000313" key="2">
    <source>
        <dbReference type="Proteomes" id="UP000196027"/>
    </source>
</evidence>
<name>A0A1Y0I213_9GAMM</name>
<gene>
    <name evidence="1" type="ORF">OLMES_0398</name>
</gene>
<dbReference type="AlphaFoldDB" id="A0A1Y0I213"/>
<protein>
    <recommendedName>
        <fullName evidence="3">Sel1 repeat family protein</fullName>
    </recommendedName>
</protein>
<dbReference type="InterPro" id="IPR052945">
    <property type="entry name" value="Mitotic_Regulator"/>
</dbReference>
<dbReference type="KEGG" id="ome:OLMES_0398"/>
<dbReference type="PANTHER" id="PTHR43628:SF1">
    <property type="entry name" value="CHITIN SYNTHASE REGULATORY FACTOR 2-RELATED"/>
    <property type="match status" value="1"/>
</dbReference>
<dbReference type="SMART" id="SM00671">
    <property type="entry name" value="SEL1"/>
    <property type="match status" value="3"/>
</dbReference>
<dbReference type="PANTHER" id="PTHR43628">
    <property type="entry name" value="ACTIVATOR OF C KINASE PROTEIN 1-RELATED"/>
    <property type="match status" value="1"/>
</dbReference>
<keyword evidence="2" id="KW-1185">Reference proteome</keyword>
<dbReference type="SUPFAM" id="SSF81901">
    <property type="entry name" value="HCP-like"/>
    <property type="match status" value="1"/>
</dbReference>
<dbReference type="Gene3D" id="1.25.40.10">
    <property type="entry name" value="Tetratricopeptide repeat domain"/>
    <property type="match status" value="1"/>
</dbReference>
<organism evidence="1 2">
    <name type="scientific">Oleiphilus messinensis</name>
    <dbReference type="NCBI Taxonomy" id="141451"/>
    <lineage>
        <taxon>Bacteria</taxon>
        <taxon>Pseudomonadati</taxon>
        <taxon>Pseudomonadota</taxon>
        <taxon>Gammaproteobacteria</taxon>
        <taxon>Oceanospirillales</taxon>
        <taxon>Oleiphilaceae</taxon>
        <taxon>Oleiphilus</taxon>
    </lineage>
</organism>
<dbReference type="RefSeq" id="WP_087459697.1">
    <property type="nucleotide sequence ID" value="NZ_CP021425.1"/>
</dbReference>
<dbReference type="OrthoDB" id="9204495at2"/>
<dbReference type="InterPro" id="IPR011990">
    <property type="entry name" value="TPR-like_helical_dom_sf"/>
</dbReference>
<evidence type="ECO:0000313" key="1">
    <source>
        <dbReference type="EMBL" id="ARU54502.1"/>
    </source>
</evidence>
<dbReference type="InterPro" id="IPR006597">
    <property type="entry name" value="Sel1-like"/>
</dbReference>
<sequence>MKPALKPSIKVIQCYFLNFWLGLALIAVFLTSVATVSGANGSTYEDQLASAKQLYFSGEIEQAKALFEALSTQGDAEAYYYLALIARSQNKPFSEIINKLEVAANSGDSSAMFELGRIYEMGQGVDKDLLIALDWYRRAEQESFATSPPVIFFENQNGTDSELSQTDMLNRLIEDGSSDDGETQFKVAKSYDFNLHGIQSGADAIKWYTKAAENNHQYSQLLMGYFLCRGIYVAPDKKLANEWFEKSGREVACKN</sequence>
<dbReference type="Pfam" id="PF08238">
    <property type="entry name" value="Sel1"/>
    <property type="match status" value="3"/>
</dbReference>
<reference evidence="1 2" key="1">
    <citation type="submission" date="2017-05" db="EMBL/GenBank/DDBJ databases">
        <title>Genomic insights into alkan degradation activity of Oleiphilus messinensis.</title>
        <authorList>
            <person name="Kozyavkin S.A."/>
            <person name="Slesarev A.I."/>
            <person name="Golyshin P.N."/>
            <person name="Korzhenkov A."/>
            <person name="Golyshina O.N."/>
            <person name="Toshchakov S.V."/>
        </authorList>
    </citation>
    <scope>NUCLEOTIDE SEQUENCE [LARGE SCALE GENOMIC DNA]</scope>
    <source>
        <strain evidence="1 2">ME102</strain>
    </source>
</reference>